<name>A0A1I4MS02_9RHOB</name>
<dbReference type="OrthoDB" id="369216at2"/>
<dbReference type="EMBL" id="FOTQ01000003">
    <property type="protein sequence ID" value="SFM05860.1"/>
    <property type="molecule type" value="Genomic_DNA"/>
</dbReference>
<dbReference type="InterPro" id="IPR014982">
    <property type="entry name" value="GSCFA"/>
</dbReference>
<dbReference type="AlphaFoldDB" id="A0A1I4MS02"/>
<evidence type="ECO:0000313" key="3">
    <source>
        <dbReference type="Proteomes" id="UP000199144"/>
    </source>
</evidence>
<dbReference type="Pfam" id="PF08885">
    <property type="entry name" value="GSCFA"/>
    <property type="match status" value="1"/>
</dbReference>
<dbReference type="Proteomes" id="UP000199144">
    <property type="component" value="Unassembled WGS sequence"/>
</dbReference>
<dbReference type="STRING" id="254406.SAMN04488042_103214"/>
<evidence type="ECO:0000259" key="1">
    <source>
        <dbReference type="Pfam" id="PF08885"/>
    </source>
</evidence>
<keyword evidence="3" id="KW-1185">Reference proteome</keyword>
<proteinExistence type="predicted"/>
<reference evidence="2 3" key="1">
    <citation type="submission" date="2016-10" db="EMBL/GenBank/DDBJ databases">
        <authorList>
            <person name="de Groot N.N."/>
        </authorList>
    </citation>
    <scope>NUCLEOTIDE SEQUENCE [LARGE SCALE GENOMIC DNA]</scope>
    <source>
        <strain evidence="2 3">DSM 15283</strain>
    </source>
</reference>
<feature type="domain" description="GSCFA" evidence="1">
    <location>
        <begin position="41"/>
        <end position="313"/>
    </location>
</feature>
<organism evidence="2 3">
    <name type="scientific">Shimia aestuarii</name>
    <dbReference type="NCBI Taxonomy" id="254406"/>
    <lineage>
        <taxon>Bacteria</taxon>
        <taxon>Pseudomonadati</taxon>
        <taxon>Pseudomonadota</taxon>
        <taxon>Alphaproteobacteria</taxon>
        <taxon>Rhodobacterales</taxon>
        <taxon>Roseobacteraceae</taxon>
    </lineage>
</organism>
<evidence type="ECO:0000313" key="2">
    <source>
        <dbReference type="EMBL" id="SFM05860.1"/>
    </source>
</evidence>
<sequence>MKNYYSDLDRRAFWKTGVVAPSHLTVPEIYQKKWEIGPDQKIGTAGSCFAQHIARHLTQNGYRVLDVEPAPRGLSEVQHAAFGYGMYSARYGNLYSARQLRQLVEAAFSDDPRPFLIWEREGRFFDAFRPTIEPNGFLSRDEVIEARRYHLRCVRRLFLEVDVFVFTLGLTEAWVHKESGQVVPLAPGIVAGEDRAQDYEFVNFSYGEVEADFRAVMQMLDDLRGRKRPLRYLLTVSPVPLTATASGQHVLAASTYSKSVLRAVAGWLCETCDNVDYFPSYEIITNPAARGTFFESNLRSVMTEGVEVVMNAFFAAHPPRLRREETGQRPTEVPANEDVQCDEQMLEAFGR</sequence>
<accession>A0A1I4MS02</accession>
<gene>
    <name evidence="2" type="ORF">SAMN04488042_103214</name>
</gene>
<protein>
    <submittedName>
        <fullName evidence="2">GSCFA family protein</fullName>
    </submittedName>
</protein>